<dbReference type="Pfam" id="PF02536">
    <property type="entry name" value="mTERF"/>
    <property type="match status" value="1"/>
</dbReference>
<dbReference type="SMART" id="SM00733">
    <property type="entry name" value="Mterf"/>
    <property type="match status" value="6"/>
</dbReference>
<dbReference type="PANTHER" id="PTHR13068">
    <property type="entry name" value="CGI-12 PROTEIN-RELATED"/>
    <property type="match status" value="1"/>
</dbReference>
<feature type="compositionally biased region" description="Gly residues" evidence="11">
    <location>
        <begin position="38"/>
        <end position="51"/>
    </location>
</feature>
<evidence type="ECO:0000313" key="12">
    <source>
        <dbReference type="Ensembl" id="ENSCAFP00030033584.1"/>
    </source>
</evidence>
<evidence type="ECO:0000256" key="7">
    <source>
        <dbReference type="ARBA" id="ARBA00059336"/>
    </source>
</evidence>
<dbReference type="InterPro" id="IPR003690">
    <property type="entry name" value="MTERF"/>
</dbReference>
<keyword evidence="3" id="KW-0809">Transit peptide</keyword>
<protein>
    <recommendedName>
        <fullName evidence="8">Transcription termination factor 3, mitochondrial</fullName>
    </recommendedName>
    <alternativeName>
        <fullName evidence="9">Mitochondrial transcription termination factor 3</fullName>
    </alternativeName>
    <alternativeName>
        <fullName evidence="10">mTERF domain-containing protein 1, mitochondrial</fullName>
    </alternativeName>
</protein>
<feature type="compositionally biased region" description="Polar residues" evidence="11">
    <location>
        <begin position="262"/>
        <end position="296"/>
    </location>
</feature>
<feature type="compositionally biased region" description="Low complexity" evidence="11">
    <location>
        <begin position="143"/>
        <end position="154"/>
    </location>
</feature>
<comment type="subcellular location">
    <subcellularLocation>
        <location evidence="1">Mitochondrion</location>
    </subcellularLocation>
</comment>
<comment type="function">
    <text evidence="7">Binds promoter DNA and regulates initiation of transcription. Required for normal mitochondrial transcription and translation, and for normal assembly of mitochondrial respiratory complexes. Required for normal mitochondrial function. Maintains 16S rRNA levels and functions in mitochondrial ribosome assembly by regulating the biogenesis of the 39S ribosomal subunit.</text>
</comment>
<sequence length="612" mass="66272">MHLVVHVVFAQGPAPHARRHGAPPRPAAALAALAAAPGPGGRDPGAGGRTAGGRRGRDWRRAGAGGREGRAREGGVGAPPTRPRAGGAAGRAPAAAPPAASPAPRRGRPNAGAGRRGAASGAGAAAGAGRLLPPRAARPPPRGLADGLAHSGRSARGRGLGGAAGRGLGGAGPRGAGPGTLARPGAGPPQATLRKMALSARQIPRWFNSVKLSSFVTAMQLGKRFPRAGKTLLHGVSAQPQMSSGNCFLQWGFKAYRTSSLRNSSQSANPSRQEIGSAQSTLLPSVNEQTPKTQKIPSLDSELPLEALDDLPSLAPLQPVSEEEAIQIIADPPLPPDTFTLRDYVDHSETLQKLVHLGVDLSKIEKHPEAANLLLRLDFEKDIKQILMFLKDLGIEDNQLGPYLTKNYAIFSEDLENLKTRVAYLQSKNFSKAQIAQMVRNAPFLLSFSVERLDNRLGFFQKELELSVKKTRDLVVRLPRLLTGSLEPVKENMKVYRLELGFKHNEIQHMITRVPKMLTANKRKLTETFDYVHNVMNIPHHLIVRFPQVFNTRLFKVKERHLFLTYLGRAQYDPTKPNYISLDKFVSVPDEIFCEEIAKASVQDFEKFLKTL</sequence>
<proteinExistence type="inferred from homology"/>
<name>A0A8C0P9U7_CANLF</name>
<feature type="compositionally biased region" description="Low complexity" evidence="11">
    <location>
        <begin position="179"/>
        <end position="189"/>
    </location>
</feature>
<keyword evidence="6" id="KW-0804">Transcription</keyword>
<dbReference type="Gene3D" id="1.25.70.10">
    <property type="entry name" value="Transcription termination factor 3, mitochondrial"/>
    <property type="match status" value="1"/>
</dbReference>
<feature type="compositionally biased region" description="Basic and acidic residues" evidence="11">
    <location>
        <begin position="55"/>
        <end position="73"/>
    </location>
</feature>
<keyword evidence="4" id="KW-0805">Transcription regulation</keyword>
<evidence type="ECO:0000256" key="6">
    <source>
        <dbReference type="ARBA" id="ARBA00023163"/>
    </source>
</evidence>
<evidence type="ECO:0000313" key="13">
    <source>
        <dbReference type="Proteomes" id="UP000694429"/>
    </source>
</evidence>
<evidence type="ECO:0000256" key="10">
    <source>
        <dbReference type="ARBA" id="ARBA00081775"/>
    </source>
</evidence>
<feature type="compositionally biased region" description="Low complexity" evidence="11">
    <location>
        <begin position="102"/>
        <end position="135"/>
    </location>
</feature>
<evidence type="ECO:0000256" key="5">
    <source>
        <dbReference type="ARBA" id="ARBA00023128"/>
    </source>
</evidence>
<comment type="similarity">
    <text evidence="2">Belongs to the mTERF family.</text>
</comment>
<feature type="region of interest" description="Disordered" evidence="11">
    <location>
        <begin position="13"/>
        <end position="190"/>
    </location>
</feature>
<dbReference type="GO" id="GO:0006355">
    <property type="term" value="P:regulation of DNA-templated transcription"/>
    <property type="evidence" value="ECO:0007669"/>
    <property type="project" value="UniProtKB-ARBA"/>
</dbReference>
<reference evidence="12" key="2">
    <citation type="submission" date="2025-08" db="UniProtKB">
        <authorList>
            <consortium name="Ensembl"/>
        </authorList>
    </citation>
    <scope>IDENTIFICATION</scope>
</reference>
<evidence type="ECO:0000256" key="11">
    <source>
        <dbReference type="SAM" id="MobiDB-lite"/>
    </source>
</evidence>
<feature type="compositionally biased region" description="Low complexity" evidence="11">
    <location>
        <begin position="83"/>
        <end position="94"/>
    </location>
</feature>
<dbReference type="GO" id="GO:0005739">
    <property type="term" value="C:mitochondrion"/>
    <property type="evidence" value="ECO:0007669"/>
    <property type="project" value="UniProtKB-SubCell"/>
</dbReference>
<evidence type="ECO:0000256" key="1">
    <source>
        <dbReference type="ARBA" id="ARBA00004173"/>
    </source>
</evidence>
<feature type="compositionally biased region" description="Low complexity" evidence="11">
    <location>
        <begin position="27"/>
        <end position="37"/>
    </location>
</feature>
<evidence type="ECO:0000256" key="3">
    <source>
        <dbReference type="ARBA" id="ARBA00022946"/>
    </source>
</evidence>
<evidence type="ECO:0000256" key="8">
    <source>
        <dbReference type="ARBA" id="ARBA00071275"/>
    </source>
</evidence>
<organism evidence="12 13">
    <name type="scientific">Canis lupus familiaris</name>
    <name type="common">Dog</name>
    <name type="synonym">Canis familiaris</name>
    <dbReference type="NCBI Taxonomy" id="9615"/>
    <lineage>
        <taxon>Eukaryota</taxon>
        <taxon>Metazoa</taxon>
        <taxon>Chordata</taxon>
        <taxon>Craniata</taxon>
        <taxon>Vertebrata</taxon>
        <taxon>Euteleostomi</taxon>
        <taxon>Mammalia</taxon>
        <taxon>Eutheria</taxon>
        <taxon>Laurasiatheria</taxon>
        <taxon>Carnivora</taxon>
        <taxon>Caniformia</taxon>
        <taxon>Canidae</taxon>
        <taxon>Canis</taxon>
    </lineage>
</organism>
<feature type="compositionally biased region" description="Gly residues" evidence="11">
    <location>
        <begin position="158"/>
        <end position="178"/>
    </location>
</feature>
<dbReference type="Proteomes" id="UP000694429">
    <property type="component" value="Chromosome 29"/>
</dbReference>
<dbReference type="AlphaFoldDB" id="A0A8C0P9U7"/>
<dbReference type="FunFam" id="1.25.70.10:FF:000002">
    <property type="entry name" value="transcription termination factor 3, mitochondrial"/>
    <property type="match status" value="1"/>
</dbReference>
<evidence type="ECO:0000256" key="4">
    <source>
        <dbReference type="ARBA" id="ARBA00023015"/>
    </source>
</evidence>
<feature type="region of interest" description="Disordered" evidence="11">
    <location>
        <begin position="262"/>
        <end position="297"/>
    </location>
</feature>
<dbReference type="GO" id="GO:0003676">
    <property type="term" value="F:nucleic acid binding"/>
    <property type="evidence" value="ECO:0007669"/>
    <property type="project" value="InterPro"/>
</dbReference>
<dbReference type="Ensembl" id="ENSCAFT00030038493.1">
    <property type="protein sequence ID" value="ENSCAFP00030033584.1"/>
    <property type="gene ID" value="ENSCAFG00030020951.1"/>
</dbReference>
<reference evidence="12" key="1">
    <citation type="submission" date="2019-03" db="EMBL/GenBank/DDBJ databases">
        <authorList>
            <person name="Warren W.C."/>
            <person name="Johnson G.S."/>
        </authorList>
    </citation>
    <scope>NUCLEOTIDE SEQUENCE [LARGE SCALE GENOMIC DNA]</scope>
    <source>
        <strain evidence="12">Basenji</strain>
    </source>
</reference>
<dbReference type="PANTHER" id="PTHR13068:SF194">
    <property type="entry name" value="TRANSCRIPTION TERMINATION FACTOR 3, MITOCHONDRIAL"/>
    <property type="match status" value="1"/>
</dbReference>
<evidence type="ECO:0000256" key="2">
    <source>
        <dbReference type="ARBA" id="ARBA00007692"/>
    </source>
</evidence>
<dbReference type="InterPro" id="IPR038538">
    <property type="entry name" value="MTERF_sf"/>
</dbReference>
<accession>A0A8C0P9U7</accession>
<keyword evidence="5" id="KW-0496">Mitochondrion</keyword>
<evidence type="ECO:0000256" key="9">
    <source>
        <dbReference type="ARBA" id="ARBA00077580"/>
    </source>
</evidence>